<name>A0A0F0LI90_9MICO</name>
<gene>
    <name evidence="3" type="ORF">RS86_03358</name>
</gene>
<evidence type="ECO:0000256" key="2">
    <source>
        <dbReference type="SAM" id="Phobius"/>
    </source>
</evidence>
<evidence type="ECO:0000256" key="1">
    <source>
        <dbReference type="SAM" id="MobiDB-lite"/>
    </source>
</evidence>
<dbReference type="RefSeq" id="WP_045273403.1">
    <property type="nucleotide sequence ID" value="NZ_JYIX01000039.1"/>
</dbReference>
<proteinExistence type="predicted"/>
<keyword evidence="2" id="KW-1133">Transmembrane helix</keyword>
<sequence>MGRDERRPTVYSAVPKNLTAPYVIPPLEHDRDGRPRPAGAPAPETPPQRRSWTPLILIGIAALILIPAALGLVAGLSEQSSSEGSAPDGVQPVVETGAPASPAPPVPAADPGYPALDPAQLEALLHDPAGHEGEQHTAYVEIQVGTETIPQSLRDTTGLIGFVGVAQPEGTLQDAANPVALTADPGVLDAAVSGDVLRIEFVVPSAAGRTTVYNGSGIPELRVVTTEKVATLP</sequence>
<evidence type="ECO:0000313" key="3">
    <source>
        <dbReference type="EMBL" id="KJL31241.1"/>
    </source>
</evidence>
<feature type="region of interest" description="Disordered" evidence="1">
    <location>
        <begin position="79"/>
        <end position="112"/>
    </location>
</feature>
<accession>A0A0F0LI90</accession>
<keyword evidence="2" id="KW-0472">Membrane</keyword>
<feature type="transmembrane region" description="Helical" evidence="2">
    <location>
        <begin position="55"/>
        <end position="76"/>
    </location>
</feature>
<keyword evidence="2" id="KW-0812">Transmembrane</keyword>
<organism evidence="3 4">
    <name type="scientific">Microbacterium azadirachtae</name>
    <dbReference type="NCBI Taxonomy" id="582680"/>
    <lineage>
        <taxon>Bacteria</taxon>
        <taxon>Bacillati</taxon>
        <taxon>Actinomycetota</taxon>
        <taxon>Actinomycetes</taxon>
        <taxon>Micrococcales</taxon>
        <taxon>Microbacteriaceae</taxon>
        <taxon>Microbacterium</taxon>
    </lineage>
</organism>
<dbReference type="PATRIC" id="fig|582680.6.peg.3444"/>
<dbReference type="Proteomes" id="UP000033740">
    <property type="component" value="Unassembled WGS sequence"/>
</dbReference>
<evidence type="ECO:0000313" key="4">
    <source>
        <dbReference type="Proteomes" id="UP000033740"/>
    </source>
</evidence>
<comment type="caution">
    <text evidence="3">The sequence shown here is derived from an EMBL/GenBank/DDBJ whole genome shotgun (WGS) entry which is preliminary data.</text>
</comment>
<keyword evidence="4" id="KW-1185">Reference proteome</keyword>
<dbReference type="EMBL" id="JYIX01000039">
    <property type="protein sequence ID" value="KJL31241.1"/>
    <property type="molecule type" value="Genomic_DNA"/>
</dbReference>
<protein>
    <submittedName>
        <fullName evidence="3">Uncharacterized protein</fullName>
    </submittedName>
</protein>
<dbReference type="AlphaFoldDB" id="A0A0F0LI90"/>
<reference evidence="3 4" key="1">
    <citation type="submission" date="2015-02" db="EMBL/GenBank/DDBJ databases">
        <title>Draft genome sequences of ten Microbacterium spp. with emphasis on heavy metal contaminated environments.</title>
        <authorList>
            <person name="Corretto E."/>
        </authorList>
    </citation>
    <scope>NUCLEOTIDE SEQUENCE [LARGE SCALE GENOMIC DNA]</scope>
    <source>
        <strain evidence="3 4">ARN176</strain>
    </source>
</reference>
<dbReference type="STRING" id="582680.RS86_03358"/>
<feature type="region of interest" description="Disordered" evidence="1">
    <location>
        <begin position="21"/>
        <end position="50"/>
    </location>
</feature>